<proteinExistence type="inferred from homology"/>
<dbReference type="Gene3D" id="1.10.1280.10">
    <property type="entry name" value="Di-copper center containing domain from catechol oxidase"/>
    <property type="match status" value="1"/>
</dbReference>
<keyword evidence="3" id="KW-0479">Metal-binding</keyword>
<dbReference type="RefSeq" id="WP_344450748.1">
    <property type="nucleotide sequence ID" value="NZ_BAAATZ010000009.1"/>
</dbReference>
<name>A0ABN3U7S0_9ACTN</name>
<dbReference type="InterPro" id="IPR006311">
    <property type="entry name" value="TAT_signal"/>
</dbReference>
<evidence type="ECO:0000313" key="7">
    <source>
        <dbReference type="Proteomes" id="UP001501842"/>
    </source>
</evidence>
<dbReference type="PANTHER" id="PTHR11474">
    <property type="entry name" value="TYROSINASE FAMILY MEMBER"/>
    <property type="match status" value="1"/>
</dbReference>
<evidence type="ECO:0000313" key="6">
    <source>
        <dbReference type="EMBL" id="GAA2726053.1"/>
    </source>
</evidence>
<reference evidence="6 7" key="1">
    <citation type="journal article" date="2019" name="Int. J. Syst. Evol. Microbiol.">
        <title>The Global Catalogue of Microorganisms (GCM) 10K type strain sequencing project: providing services to taxonomists for standard genome sequencing and annotation.</title>
        <authorList>
            <consortium name="The Broad Institute Genomics Platform"/>
            <consortium name="The Broad Institute Genome Sequencing Center for Infectious Disease"/>
            <person name="Wu L."/>
            <person name="Ma J."/>
        </authorList>
    </citation>
    <scope>NUCLEOTIDE SEQUENCE [LARGE SCALE GENOMIC DNA]</scope>
    <source>
        <strain evidence="6 7">JCM 8201</strain>
    </source>
</reference>
<organism evidence="6 7">
    <name type="scientific">Actinocorallia aurantiaca</name>
    <dbReference type="NCBI Taxonomy" id="46204"/>
    <lineage>
        <taxon>Bacteria</taxon>
        <taxon>Bacillati</taxon>
        <taxon>Actinomycetota</taxon>
        <taxon>Actinomycetes</taxon>
        <taxon>Streptosporangiales</taxon>
        <taxon>Thermomonosporaceae</taxon>
        <taxon>Actinocorallia</taxon>
    </lineage>
</organism>
<dbReference type="InterPro" id="IPR002227">
    <property type="entry name" value="Tyrosinase_Cu-bd"/>
</dbReference>
<dbReference type="PRINTS" id="PR00092">
    <property type="entry name" value="TYROSINASE"/>
</dbReference>
<dbReference type="Proteomes" id="UP001501842">
    <property type="component" value="Unassembled WGS sequence"/>
</dbReference>
<keyword evidence="7" id="KW-1185">Reference proteome</keyword>
<evidence type="ECO:0000259" key="5">
    <source>
        <dbReference type="Pfam" id="PF00264"/>
    </source>
</evidence>
<evidence type="ECO:0000256" key="4">
    <source>
        <dbReference type="ARBA" id="ARBA00023008"/>
    </source>
</evidence>
<comment type="similarity">
    <text evidence="2">Belongs to the tyrosinase family.</text>
</comment>
<dbReference type="PROSITE" id="PS51318">
    <property type="entry name" value="TAT"/>
    <property type="match status" value="1"/>
</dbReference>
<dbReference type="PANTHER" id="PTHR11474:SF126">
    <property type="entry name" value="TYROSINASE-LIKE PROTEIN TYR-1-RELATED"/>
    <property type="match status" value="1"/>
</dbReference>
<feature type="domain" description="Tyrosinase copper-binding" evidence="5">
    <location>
        <begin position="67"/>
        <end position="244"/>
    </location>
</feature>
<evidence type="ECO:0000256" key="2">
    <source>
        <dbReference type="ARBA" id="ARBA00009928"/>
    </source>
</evidence>
<accession>A0ABN3U7S0</accession>
<evidence type="ECO:0000256" key="3">
    <source>
        <dbReference type="ARBA" id="ARBA00022723"/>
    </source>
</evidence>
<dbReference type="InterPro" id="IPR050316">
    <property type="entry name" value="Tyrosinase/Hemocyanin"/>
</dbReference>
<comment type="caution">
    <text evidence="6">The sequence shown here is derived from an EMBL/GenBank/DDBJ whole genome shotgun (WGS) entry which is preliminary data.</text>
</comment>
<dbReference type="EMBL" id="BAAATZ010000009">
    <property type="protein sequence ID" value="GAA2726053.1"/>
    <property type="molecule type" value="Genomic_DNA"/>
</dbReference>
<gene>
    <name evidence="6" type="ORF">GCM10010439_27640</name>
</gene>
<dbReference type="Pfam" id="PF00264">
    <property type="entry name" value="Tyrosinase"/>
    <property type="match status" value="1"/>
</dbReference>
<dbReference type="SUPFAM" id="SSF48056">
    <property type="entry name" value="Di-copper centre-containing domain"/>
    <property type="match status" value="1"/>
</dbReference>
<protein>
    <submittedName>
        <fullName evidence="6">Tyrosinase family protein</fullName>
    </submittedName>
</protein>
<keyword evidence="4" id="KW-0186">Copper</keyword>
<evidence type="ECO:0000256" key="1">
    <source>
        <dbReference type="ARBA" id="ARBA00001973"/>
    </source>
</evidence>
<dbReference type="InterPro" id="IPR008922">
    <property type="entry name" value="Di-copper_centre_dom_sf"/>
</dbReference>
<comment type="cofactor">
    <cofactor evidence="1">
        <name>Cu(2+)</name>
        <dbReference type="ChEBI" id="CHEBI:29036"/>
    </cofactor>
</comment>
<sequence length="306" mass="33304">MDEISRRGVLKWAAGGAVLGGAWGLPAAGAAAAVEAVRPEVRALTAERWGRYVRAVRALNRRSGGTSEYDGIVQVHVDHAHTAYGTPAFLPWNRVFLRRFELALQRIDPAVRVPYWDWTRDARAPASSEVLGDRYFGGNGSGEGREVLDGSFAGWTVAHPSPHRLRRWYDEGSGLSSLPGAEDVEGILADDAGYDAFRAAVESTLDAPFQAWVGGDLSALVAPNDPLFWSHRAFLDLLWAERQARDPTRAHAYAGTALGRRADVQDVLEPFGVTVASALDLRDEAFGYSYPRWGSGAEQETKDPSS</sequence>